<sequence length="418" mass="46931">MDSSYYWLKVSILGMLLSLIVVPFSIAKEFDSDLLKSIKTVPVPLKSEYHQNALEDEGIIQVVDGSACAESNRSGTEEAIILQGSVDLPDYATDATVFLNGWDTRYLSSDHHIGRVAAIIRNIQQDNSRLTWEAVGLLRDKNFDDGYRWCYRFTVVAWNRNQIDARVLGHRDNTTFSFYEEHEHVALVSAAGFLNHTFLTRDIKATVLPRGFVYGWEEGFSQADHHLLQIAYNLDHSETFIQAGRNWSGPPPSITNSQASNFASWETLGIFKDNSTKRDFRFGSAVTVLAGRGVETKQPPFTIIPTENYGNCGELGGDVVTQNLVIENVPYDYAIPVLTGWELRYPCKDHHVKRLGVWLHDMSYEKAAGSSVGTLRYSISSILRDKNTVPLHIPRHKVSILGMNITPARPVPIPDKES</sequence>
<organism evidence="2 3">
    <name type="scientific">Legionella resiliens</name>
    <dbReference type="NCBI Taxonomy" id="2905958"/>
    <lineage>
        <taxon>Bacteria</taxon>
        <taxon>Pseudomonadati</taxon>
        <taxon>Pseudomonadota</taxon>
        <taxon>Gammaproteobacteria</taxon>
        <taxon>Legionellales</taxon>
        <taxon>Legionellaceae</taxon>
        <taxon>Legionella</taxon>
    </lineage>
</organism>
<proteinExistence type="predicted"/>
<name>A0ABS8X7M8_9GAMM</name>
<gene>
    <name evidence="2" type="ORF">LXO92_14125</name>
</gene>
<protein>
    <submittedName>
        <fullName evidence="2">Uncharacterized protein</fullName>
    </submittedName>
</protein>
<accession>A0ABS8X7M8</accession>
<keyword evidence="1" id="KW-1133">Transmembrane helix</keyword>
<evidence type="ECO:0000256" key="1">
    <source>
        <dbReference type="SAM" id="Phobius"/>
    </source>
</evidence>
<dbReference type="Proteomes" id="UP001320170">
    <property type="component" value="Unassembled WGS sequence"/>
</dbReference>
<comment type="caution">
    <text evidence="2">The sequence shown here is derived from an EMBL/GenBank/DDBJ whole genome shotgun (WGS) entry which is preliminary data.</text>
</comment>
<feature type="transmembrane region" description="Helical" evidence="1">
    <location>
        <begin position="6"/>
        <end position="27"/>
    </location>
</feature>
<dbReference type="EMBL" id="JAJTND010000005">
    <property type="protein sequence ID" value="MCE3533507.1"/>
    <property type="molecule type" value="Genomic_DNA"/>
</dbReference>
<evidence type="ECO:0000313" key="3">
    <source>
        <dbReference type="Proteomes" id="UP001320170"/>
    </source>
</evidence>
<keyword evidence="3" id="KW-1185">Reference proteome</keyword>
<keyword evidence="1" id="KW-0472">Membrane</keyword>
<keyword evidence="1" id="KW-0812">Transmembrane</keyword>
<reference evidence="2 3" key="1">
    <citation type="journal article" date="2024" name="Pathogens">
        <title>Characterization of a Novel Species of Legionella Isolated from a Healthcare Facility: Legionella resiliens sp. nov.</title>
        <authorList>
            <person name="Cristino S."/>
            <person name="Pascale M.R."/>
            <person name="Marino F."/>
            <person name="Derelitto C."/>
            <person name="Salaris S."/>
            <person name="Orsini M."/>
            <person name="Squarzoni S."/>
            <person name="Grottola A."/>
            <person name="Girolamini L."/>
        </authorList>
    </citation>
    <scope>NUCLEOTIDE SEQUENCE [LARGE SCALE GENOMIC DNA]</scope>
    <source>
        <strain evidence="2 3">8cVS16</strain>
    </source>
</reference>
<evidence type="ECO:0000313" key="2">
    <source>
        <dbReference type="EMBL" id="MCE3533507.1"/>
    </source>
</evidence>
<dbReference type="RefSeq" id="WP_232891194.1">
    <property type="nucleotide sequence ID" value="NZ_JAJSPM010000009.1"/>
</dbReference>